<keyword evidence="2" id="KW-1185">Reference proteome</keyword>
<evidence type="ECO:0000313" key="1">
    <source>
        <dbReference type="EMBL" id="MFB2891714.1"/>
    </source>
</evidence>
<reference evidence="1 2" key="1">
    <citation type="submission" date="2024-09" db="EMBL/GenBank/DDBJ databases">
        <title>Floridaenema gen nov. (Aerosakkonemataceae, Aerosakkonematales ord. nov., Cyanobacteria) from benthic tropical and subtropical fresh waters, with the description of four new species.</title>
        <authorList>
            <person name="Moretto J.A."/>
            <person name="Berthold D.E."/>
            <person name="Lefler F.W."/>
            <person name="Huang I.-S."/>
            <person name="Laughinghouse H. IV."/>
        </authorList>
    </citation>
    <scope>NUCLEOTIDE SEQUENCE [LARGE SCALE GENOMIC DNA]</scope>
    <source>
        <strain evidence="1 2">BLCC-F50</strain>
    </source>
</reference>
<protein>
    <submittedName>
        <fullName evidence="1">Uncharacterized protein</fullName>
    </submittedName>
</protein>
<name>A0ABV4XJ25_9CYAN</name>
<sequence>MMRWENYLMKHGKEFITFWEELLSERERNLLFVLGLGFDPRMCQGLETILKVGGRGKRTCLLIEFDEGANSPSKDYADLVQVNFQTLNKLLDGRGSIKRHPLQMWSNNGQLGLGSQAYKVFKNLEDLAEFTDVIVDISAIPKGIYLSIIAKLLALIDFSLKDNYPHYVKIPNLHVLVSENISLDRRIQQQGLDEKATYLHGFSGDIGREGTPNVTKIWFPVLGEGKITQLRRIHDYLDRPSEICPVIPSPSINPRRGDTLLLQEYRSLLFDELKVEPRNIIYASEQNPFEAYRQLYRTIFQYSTALEVLGGCNAFISPLSSKLLSIGSLLAAYEIKQDFPVGIIHVESRGYQMLSPEEKDNESELFTLWLAGECYEE</sequence>
<accession>A0ABV4XJ25</accession>
<organism evidence="1 2">
    <name type="scientific">Floridaenema flaviceps BLCC-F50</name>
    <dbReference type="NCBI Taxonomy" id="3153642"/>
    <lineage>
        <taxon>Bacteria</taxon>
        <taxon>Bacillati</taxon>
        <taxon>Cyanobacteriota</taxon>
        <taxon>Cyanophyceae</taxon>
        <taxon>Oscillatoriophycideae</taxon>
        <taxon>Aerosakkonematales</taxon>
        <taxon>Aerosakkonemataceae</taxon>
        <taxon>Floridanema</taxon>
        <taxon>Floridanema flaviceps</taxon>
    </lineage>
</organism>
<dbReference type="Proteomes" id="UP001576784">
    <property type="component" value="Unassembled WGS sequence"/>
</dbReference>
<evidence type="ECO:0000313" key="2">
    <source>
        <dbReference type="Proteomes" id="UP001576784"/>
    </source>
</evidence>
<gene>
    <name evidence="1" type="ORF">ACE1CI_02100</name>
</gene>
<proteinExistence type="predicted"/>
<dbReference type="RefSeq" id="WP_413261388.1">
    <property type="nucleotide sequence ID" value="NZ_JBHFNR010000015.1"/>
</dbReference>
<comment type="caution">
    <text evidence="1">The sequence shown here is derived from an EMBL/GenBank/DDBJ whole genome shotgun (WGS) entry which is preliminary data.</text>
</comment>
<dbReference type="EMBL" id="JBHFNR010000015">
    <property type="protein sequence ID" value="MFB2891714.1"/>
    <property type="molecule type" value="Genomic_DNA"/>
</dbReference>